<dbReference type="Gene3D" id="3.40.1350.10">
    <property type="match status" value="1"/>
</dbReference>
<dbReference type="InterPro" id="IPR014883">
    <property type="entry name" value="VRR_NUC"/>
</dbReference>
<dbReference type="RefSeq" id="WP_229209567.1">
    <property type="nucleotide sequence ID" value="NZ_FNXY01000003.1"/>
</dbReference>
<comment type="cofactor">
    <cofactor evidence="2">
        <name>Mn(2+)</name>
        <dbReference type="ChEBI" id="CHEBI:29035"/>
    </cofactor>
</comment>
<proteinExistence type="inferred from homology"/>
<sequence length="563" mass="66753">MQINEFPKDLPPKYYHDYFGYVLDFVRKMYEPLLNENELSFLNDYNSLSEDAQCLFIRFSNRSKSFFRVNNLSYSEITDIPAALNELHDKQFIQALCELHEDRFEEVMELFTKPEHLSFTKILEPEIMPSKSIRKADLIRWLLHEYEFKIICEIIQETEPIVKVSFEAEVMMMKFLFFGNRYADMTEFVVRDLGHVRFQSFDEEHLAIQFDTRKDVDDTLMISLMKETFDVLKNAAPPEEIFDWFMNWQTGISGNLSKKAIPSYHLFILRVSAWLERKKMLSQALTIYQLTNDAPARERRVRLLYNLGEIEEALALCEEIAESPQNADERYFSQDFHERIVNKKKRAVKRTTQALKDASSIDIPISYRFRVERGAIDYYKALGSEAVFSENEPWRALFGLLFWDIIYDTNVKAIHNPLQRVPSDFFLPDFYYKRSDQLLARMKDADSREAISDIAERTFQEKFGITNVLVSWYPDMLETVLRLISLLTPEQIHAVLLEMAYNLRENTRGFPDLLVWDENEYSFIEIKSPTDHLSSRQLHWLHFFANHGIKSRIVRVKWIKEEF</sequence>
<protein>
    <recommendedName>
        <fullName evidence="5">phosphodiesterase I</fullName>
        <ecNumber evidence="5">3.1.4.1</ecNumber>
    </recommendedName>
</protein>
<evidence type="ECO:0000256" key="9">
    <source>
        <dbReference type="ARBA" id="ARBA00022842"/>
    </source>
</evidence>
<comment type="catalytic activity">
    <reaction evidence="1">
        <text>Hydrolytically removes 5'-nucleotides successively from the 3'-hydroxy termini of 3'-hydroxy-terminated oligonucleotides.</text>
        <dbReference type="EC" id="3.1.4.1"/>
    </reaction>
</comment>
<gene>
    <name evidence="12" type="ORF">SAMN04487995_2257</name>
</gene>
<evidence type="ECO:0000256" key="8">
    <source>
        <dbReference type="ARBA" id="ARBA00022801"/>
    </source>
</evidence>
<dbReference type="AlphaFoldDB" id="A0A1H6THT9"/>
<dbReference type="PANTHER" id="PTHR15749:SF4">
    <property type="entry name" value="FANCONI-ASSOCIATED NUCLEASE 1"/>
    <property type="match status" value="1"/>
</dbReference>
<evidence type="ECO:0000313" key="12">
    <source>
        <dbReference type="EMBL" id="SEI79618.1"/>
    </source>
</evidence>
<dbReference type="InterPro" id="IPR049125">
    <property type="entry name" value="FAN1-like_WH"/>
</dbReference>
<dbReference type="GO" id="GO:0003676">
    <property type="term" value="F:nucleic acid binding"/>
    <property type="evidence" value="ECO:0007669"/>
    <property type="project" value="InterPro"/>
</dbReference>
<keyword evidence="10" id="KW-0464">Manganese</keyword>
<evidence type="ECO:0000256" key="10">
    <source>
        <dbReference type="ARBA" id="ARBA00023211"/>
    </source>
</evidence>
<evidence type="ECO:0000256" key="4">
    <source>
        <dbReference type="ARBA" id="ARBA00005533"/>
    </source>
</evidence>
<dbReference type="GO" id="GO:0004528">
    <property type="term" value="F:phosphodiesterase I activity"/>
    <property type="evidence" value="ECO:0007669"/>
    <property type="project" value="UniProtKB-EC"/>
</dbReference>
<dbReference type="GO" id="GO:0046872">
    <property type="term" value="F:metal ion binding"/>
    <property type="evidence" value="ECO:0007669"/>
    <property type="project" value="UniProtKB-KW"/>
</dbReference>
<reference evidence="12 13" key="1">
    <citation type="submission" date="2016-10" db="EMBL/GenBank/DDBJ databases">
        <authorList>
            <person name="de Groot N.N."/>
        </authorList>
    </citation>
    <scope>NUCLEOTIDE SEQUENCE [LARGE SCALE GENOMIC DNA]</scope>
    <source>
        <strain evidence="12 13">DSM 19938</strain>
    </source>
</reference>
<organism evidence="12 13">
    <name type="scientific">Dyadobacter koreensis</name>
    <dbReference type="NCBI Taxonomy" id="408657"/>
    <lineage>
        <taxon>Bacteria</taxon>
        <taxon>Pseudomonadati</taxon>
        <taxon>Bacteroidota</taxon>
        <taxon>Cytophagia</taxon>
        <taxon>Cytophagales</taxon>
        <taxon>Spirosomataceae</taxon>
        <taxon>Dyadobacter</taxon>
    </lineage>
</organism>
<dbReference type="PANTHER" id="PTHR15749">
    <property type="entry name" value="FANCONI-ASSOCIATED NUCLEASE 1"/>
    <property type="match status" value="1"/>
</dbReference>
<keyword evidence="13" id="KW-1185">Reference proteome</keyword>
<dbReference type="Proteomes" id="UP000199532">
    <property type="component" value="Unassembled WGS sequence"/>
</dbReference>
<dbReference type="InterPro" id="IPR011856">
    <property type="entry name" value="tRNA_endonuc-like_dom_sf"/>
</dbReference>
<comment type="similarity">
    <text evidence="4">Belongs to the FAN1 family.</text>
</comment>
<accession>A0A1H6THT9</accession>
<name>A0A1H6THT9_9BACT</name>
<dbReference type="SMART" id="SM00990">
    <property type="entry name" value="VRR_NUC"/>
    <property type="match status" value="1"/>
</dbReference>
<keyword evidence="8" id="KW-0378">Hydrolase</keyword>
<keyword evidence="9" id="KW-0460">Magnesium</keyword>
<dbReference type="InterPro" id="IPR033315">
    <property type="entry name" value="Fan1-like"/>
</dbReference>
<dbReference type="GO" id="GO:0036297">
    <property type="term" value="P:interstrand cross-link repair"/>
    <property type="evidence" value="ECO:0007669"/>
    <property type="project" value="InterPro"/>
</dbReference>
<evidence type="ECO:0000256" key="6">
    <source>
        <dbReference type="ARBA" id="ARBA00022722"/>
    </source>
</evidence>
<keyword evidence="7" id="KW-0479">Metal-binding</keyword>
<dbReference type="Pfam" id="PF08774">
    <property type="entry name" value="VRR_NUC"/>
    <property type="match status" value="1"/>
</dbReference>
<evidence type="ECO:0000259" key="11">
    <source>
        <dbReference type="SMART" id="SM00990"/>
    </source>
</evidence>
<keyword evidence="6" id="KW-0540">Nuclease</keyword>
<feature type="domain" description="VRR-NUC" evidence="11">
    <location>
        <begin position="446"/>
        <end position="558"/>
    </location>
</feature>
<comment type="cofactor">
    <cofactor evidence="3">
        <name>Mg(2+)</name>
        <dbReference type="ChEBI" id="CHEBI:18420"/>
    </cofactor>
</comment>
<dbReference type="STRING" id="408657.SAMN04487995_2257"/>
<evidence type="ECO:0000313" key="13">
    <source>
        <dbReference type="Proteomes" id="UP000199532"/>
    </source>
</evidence>
<evidence type="ECO:0000256" key="3">
    <source>
        <dbReference type="ARBA" id="ARBA00001946"/>
    </source>
</evidence>
<evidence type="ECO:0000256" key="7">
    <source>
        <dbReference type="ARBA" id="ARBA00022723"/>
    </source>
</evidence>
<dbReference type="EMBL" id="FNXY01000003">
    <property type="protein sequence ID" value="SEI79618.1"/>
    <property type="molecule type" value="Genomic_DNA"/>
</dbReference>
<dbReference type="Pfam" id="PF21315">
    <property type="entry name" value="FAN1_HTH"/>
    <property type="match status" value="1"/>
</dbReference>
<evidence type="ECO:0000256" key="5">
    <source>
        <dbReference type="ARBA" id="ARBA00012029"/>
    </source>
</evidence>
<evidence type="ECO:0000256" key="1">
    <source>
        <dbReference type="ARBA" id="ARBA00000983"/>
    </source>
</evidence>
<evidence type="ECO:0000256" key="2">
    <source>
        <dbReference type="ARBA" id="ARBA00001936"/>
    </source>
</evidence>
<dbReference type="EC" id="3.1.4.1" evidence="5"/>